<dbReference type="Proteomes" id="UP001151760">
    <property type="component" value="Unassembled WGS sequence"/>
</dbReference>
<gene>
    <name evidence="1" type="ORF">Tco_0974974</name>
</gene>
<accession>A0ABQ5EDA2</accession>
<reference evidence="1" key="1">
    <citation type="journal article" date="2022" name="Int. J. Mol. Sci.">
        <title>Draft Genome of Tanacetum Coccineum: Genomic Comparison of Closely Related Tanacetum-Family Plants.</title>
        <authorList>
            <person name="Yamashiro T."/>
            <person name="Shiraishi A."/>
            <person name="Nakayama K."/>
            <person name="Satake H."/>
        </authorList>
    </citation>
    <scope>NUCLEOTIDE SEQUENCE</scope>
</reference>
<name>A0ABQ5EDA2_9ASTR</name>
<keyword evidence="2" id="KW-1185">Reference proteome</keyword>
<evidence type="ECO:0000313" key="1">
    <source>
        <dbReference type="EMBL" id="GJT48817.1"/>
    </source>
</evidence>
<proteinExistence type="predicted"/>
<reference evidence="1" key="2">
    <citation type="submission" date="2022-01" db="EMBL/GenBank/DDBJ databases">
        <authorList>
            <person name="Yamashiro T."/>
            <person name="Shiraishi A."/>
            <person name="Satake H."/>
            <person name="Nakayama K."/>
        </authorList>
    </citation>
    <scope>NUCLEOTIDE SEQUENCE</scope>
</reference>
<evidence type="ECO:0000313" key="2">
    <source>
        <dbReference type="Proteomes" id="UP001151760"/>
    </source>
</evidence>
<dbReference type="EMBL" id="BQNB010016185">
    <property type="protein sequence ID" value="GJT48817.1"/>
    <property type="molecule type" value="Genomic_DNA"/>
</dbReference>
<organism evidence="1 2">
    <name type="scientific">Tanacetum coccineum</name>
    <dbReference type="NCBI Taxonomy" id="301880"/>
    <lineage>
        <taxon>Eukaryota</taxon>
        <taxon>Viridiplantae</taxon>
        <taxon>Streptophyta</taxon>
        <taxon>Embryophyta</taxon>
        <taxon>Tracheophyta</taxon>
        <taxon>Spermatophyta</taxon>
        <taxon>Magnoliopsida</taxon>
        <taxon>eudicotyledons</taxon>
        <taxon>Gunneridae</taxon>
        <taxon>Pentapetalae</taxon>
        <taxon>asterids</taxon>
        <taxon>campanulids</taxon>
        <taxon>Asterales</taxon>
        <taxon>Asteraceae</taxon>
        <taxon>Asteroideae</taxon>
        <taxon>Anthemideae</taxon>
        <taxon>Anthemidinae</taxon>
        <taxon>Tanacetum</taxon>
    </lineage>
</organism>
<comment type="caution">
    <text evidence="1">The sequence shown here is derived from an EMBL/GenBank/DDBJ whole genome shotgun (WGS) entry which is preliminary data.</text>
</comment>
<sequence>MGLNFGALTDSTSGLEHLDFEIGIGTTGGLDGSLVIPLVMWWTVTHMLGYYRGIHVATDGAEYCDKNELHTQVTQLGSIALTRAGAGAGA</sequence>
<protein>
    <submittedName>
        <fullName evidence="1">Uncharacterized protein</fullName>
    </submittedName>
</protein>